<proteinExistence type="predicted"/>
<dbReference type="AlphaFoldDB" id="M0JQL5"/>
<dbReference type="EMBL" id="AOLR01000031">
    <property type="protein sequence ID" value="EMA10673.1"/>
    <property type="molecule type" value="Genomic_DNA"/>
</dbReference>
<dbReference type="Proteomes" id="UP000682967">
    <property type="component" value="Plasmid pHsi388"/>
</dbReference>
<dbReference type="Proteomes" id="UP000011659">
    <property type="component" value="Unassembled WGS sequence"/>
</dbReference>
<evidence type="ECO:0000313" key="4">
    <source>
        <dbReference type="Proteomes" id="UP000682967"/>
    </source>
</evidence>
<dbReference type="RefSeq" id="WP_004965834.1">
    <property type="nucleotide sequence ID" value="NZ_AOLR01000031.1"/>
</dbReference>
<protein>
    <submittedName>
        <fullName evidence="1">Transcriptional regulator</fullName>
    </submittedName>
</protein>
<evidence type="ECO:0000313" key="1">
    <source>
        <dbReference type="EMBL" id="EMA10673.1"/>
    </source>
</evidence>
<dbReference type="EMBL" id="CP073369">
    <property type="protein sequence ID" value="QUJ74520.1"/>
    <property type="molecule type" value="Genomic_DNA"/>
</dbReference>
<dbReference type="OrthoDB" id="330490at2157"/>
<dbReference type="PATRIC" id="fig|662476.7.peg.3486"/>
<dbReference type="KEGG" id="hsin:KDQ40_19225"/>
<sequence length="62" mass="6754">MPCSIDLIDDETTFLTSDRERDSGFDSIHWTPPDVVEWASGMLDEAATASAPLNDHADTAES</sequence>
<geneLocation type="plasmid" evidence="2 4">
    <name>pHsi388</name>
</geneLocation>
<evidence type="ECO:0000313" key="2">
    <source>
        <dbReference type="EMBL" id="QUJ74520.1"/>
    </source>
</evidence>
<dbReference type="GeneID" id="64825135"/>
<reference evidence="2" key="2">
    <citation type="submission" date="2021-04" db="EMBL/GenBank/DDBJ databases">
        <title>Complete Genome sequence and Methylome Analysis of the Haloarchaeon Haloarcula sinaiiensis.</title>
        <authorList>
            <person name="Fomenkov A."/>
            <person name="DasSarma P."/>
            <person name="DasSarma S."/>
            <person name="Roberts R.J."/>
        </authorList>
    </citation>
    <scope>NUCLEOTIDE SEQUENCE</scope>
    <source>
        <strain evidence="2">ATCC 33800</strain>
        <plasmid evidence="2">pHsi388</plasmid>
    </source>
</reference>
<organism evidence="1 3">
    <name type="scientific">Haloarcula marismortui ATCC 33800</name>
    <dbReference type="NCBI Taxonomy" id="662476"/>
    <lineage>
        <taxon>Archaea</taxon>
        <taxon>Methanobacteriati</taxon>
        <taxon>Methanobacteriota</taxon>
        <taxon>Stenosarchaea group</taxon>
        <taxon>Halobacteria</taxon>
        <taxon>Halobacteriales</taxon>
        <taxon>Haloarculaceae</taxon>
        <taxon>Haloarcula</taxon>
    </lineage>
</organism>
<keyword evidence="3" id="KW-1185">Reference proteome</keyword>
<name>M0JQL5_9EURY</name>
<accession>M0JQL5</accession>
<keyword evidence="2" id="KW-0614">Plasmid</keyword>
<evidence type="ECO:0000313" key="3">
    <source>
        <dbReference type="Proteomes" id="UP000011659"/>
    </source>
</evidence>
<gene>
    <name evidence="1" type="ORF">C436_17405</name>
    <name evidence="2" type="ORF">KDQ40_19225</name>
</gene>
<reference evidence="1 3" key="1">
    <citation type="journal article" date="2014" name="PLoS Genet.">
        <title>Phylogenetically driven sequencing of extremely halophilic archaea reveals strategies for static and dynamic osmo-response.</title>
        <authorList>
            <person name="Becker E.A."/>
            <person name="Seitzer P.M."/>
            <person name="Tritt A."/>
            <person name="Larsen D."/>
            <person name="Krusor M."/>
            <person name="Yao A.I."/>
            <person name="Wu D."/>
            <person name="Madern D."/>
            <person name="Eisen J.A."/>
            <person name="Darling A.E."/>
            <person name="Facciotti M.T."/>
        </authorList>
    </citation>
    <scope>NUCLEOTIDE SEQUENCE [LARGE SCALE GENOMIC DNA]</scope>
    <source>
        <strain evidence="1 3">ATCC 33800</strain>
    </source>
</reference>